<feature type="compositionally biased region" description="Basic and acidic residues" evidence="1">
    <location>
        <begin position="172"/>
        <end position="187"/>
    </location>
</feature>
<evidence type="ECO:0000256" key="1">
    <source>
        <dbReference type="SAM" id="MobiDB-lite"/>
    </source>
</evidence>
<feature type="compositionally biased region" description="Low complexity" evidence="1">
    <location>
        <begin position="54"/>
        <end position="67"/>
    </location>
</feature>
<accession>V9ICB7</accession>
<protein>
    <submittedName>
        <fullName evidence="3">Uncharacterized protein</fullName>
    </submittedName>
</protein>
<reference evidence="3" key="1">
    <citation type="submission" date="2011-11" db="EMBL/GenBank/DDBJ databases">
        <title>Decoding the brain transcriptome of the Eastern honeybee (Apis cerana) based on pyrosequencing.</title>
        <authorList>
            <person name="Sun L."/>
            <person name="Zheng H."/>
            <person name="Wang Y."/>
            <person name="Xie X."/>
            <person name="Zhu Y."/>
            <person name="Gu W."/>
            <person name="Wang S."/>
        </authorList>
    </citation>
    <scope>NUCLEOTIDE SEQUENCE</scope>
    <source>
        <tissue evidence="3">Brain</tissue>
    </source>
</reference>
<evidence type="ECO:0000313" key="3">
    <source>
        <dbReference type="EMBL" id="AEY58081.1"/>
    </source>
</evidence>
<feature type="signal peptide" evidence="2">
    <location>
        <begin position="1"/>
        <end position="19"/>
    </location>
</feature>
<feature type="compositionally biased region" description="Low complexity" evidence="1">
    <location>
        <begin position="304"/>
        <end position="320"/>
    </location>
</feature>
<name>V9ICB7_APICE</name>
<feature type="region of interest" description="Disordered" evidence="1">
    <location>
        <begin position="37"/>
        <end position="349"/>
    </location>
</feature>
<feature type="compositionally biased region" description="Basic and acidic residues" evidence="1">
    <location>
        <begin position="233"/>
        <end position="260"/>
    </location>
</feature>
<gene>
    <name evidence="3" type="ORF">ACCB00594.1</name>
</gene>
<dbReference type="AlphaFoldDB" id="V9ICB7"/>
<feature type="region of interest" description="Disordered" evidence="1">
    <location>
        <begin position="548"/>
        <end position="587"/>
    </location>
</feature>
<keyword evidence="2" id="KW-0732">Signal</keyword>
<evidence type="ECO:0000256" key="2">
    <source>
        <dbReference type="SAM" id="SignalP"/>
    </source>
</evidence>
<feature type="compositionally biased region" description="Polar residues" evidence="1">
    <location>
        <begin position="89"/>
        <end position="104"/>
    </location>
</feature>
<feature type="compositionally biased region" description="Polar residues" evidence="1">
    <location>
        <begin position="113"/>
        <end position="131"/>
    </location>
</feature>
<sequence>MDIRMLALVLLVNVVGSLADLRSPLFRPRRNGLREDIPITDHAGISRTSKRESTASSTETTASPVSTLHLYTLIPPDPTASPDPKTGHGPTSTAPRARASNTPKNMARRSTNEPDSTTEFPPAKSKSQSANIAPEDPSNDSRPKRPAPKPAGRSVAAKPTSPDPEDSEEPDPEPRRPDSRRAKAKDSEESDPEPEARTRGGKPRAKARPTDSEETDPEAEARTGGGKPRPKAKATDSEEEPSTRRVSNLERPKQKARPADSDEEDAEEPEERKRQPSGESRKAKRPKGKASSDQESEEADSTSKRPSGGRSGGRPAIGSRFDADEEEESRQKQKSKPGRIPTNAQSPNFQFPPFFMPSFVPGFSSPYTNPYSNAWAGSNAGSRGYGTGGAASFASASATAGASDIPSNYNAYPQGGYPGGYGDTSNMVNAPTPGVYNSGGYGSYGGDVYDPSSFAFPDYNFADFQKQMEENFRQLQAQFQKQQQSLFDATNRIAGDPSSVPGLHSAVSSINLGPDGGYQAGAINPVRPGVESRFGEEVPPPSGNSYGVFSSSSSHTMVGPDGKTISHKSSTTGVNDNGKITFRTIED</sequence>
<feature type="chain" id="PRO_5004777169" evidence="2">
    <location>
        <begin position="20"/>
        <end position="587"/>
    </location>
</feature>
<proteinExistence type="evidence at transcript level"/>
<feature type="compositionally biased region" description="Basic and acidic residues" evidence="1">
    <location>
        <begin position="270"/>
        <end position="281"/>
    </location>
</feature>
<organism evidence="3">
    <name type="scientific">Apis cerana</name>
    <name type="common">Indian honeybee</name>
    <dbReference type="NCBI Taxonomy" id="7461"/>
    <lineage>
        <taxon>Eukaryota</taxon>
        <taxon>Metazoa</taxon>
        <taxon>Ecdysozoa</taxon>
        <taxon>Arthropoda</taxon>
        <taxon>Hexapoda</taxon>
        <taxon>Insecta</taxon>
        <taxon>Pterygota</taxon>
        <taxon>Neoptera</taxon>
        <taxon>Endopterygota</taxon>
        <taxon>Hymenoptera</taxon>
        <taxon>Apocrita</taxon>
        <taxon>Aculeata</taxon>
        <taxon>Apoidea</taxon>
        <taxon>Anthophila</taxon>
        <taxon>Apidae</taxon>
        <taxon>Apis</taxon>
    </lineage>
</organism>
<dbReference type="EMBL" id="JR038016">
    <property type="protein sequence ID" value="AEY58081.1"/>
    <property type="molecule type" value="mRNA"/>
</dbReference>